<dbReference type="GO" id="GO:0019134">
    <property type="term" value="F:glucosamine-1-phosphate N-acetyltransferase activity"/>
    <property type="evidence" value="ECO:0007669"/>
    <property type="project" value="UniProtKB-EC"/>
</dbReference>
<dbReference type="Pfam" id="PF00132">
    <property type="entry name" value="Hexapep"/>
    <property type="match status" value="1"/>
</dbReference>
<keyword evidence="10" id="KW-1185">Reference proteome</keyword>
<evidence type="ECO:0000313" key="10">
    <source>
        <dbReference type="Proteomes" id="UP000184139"/>
    </source>
</evidence>
<dbReference type="CDD" id="cd02540">
    <property type="entry name" value="GT2_GlmU_N_bac"/>
    <property type="match status" value="1"/>
</dbReference>
<dbReference type="InterPro" id="IPR029044">
    <property type="entry name" value="Nucleotide-diphossugar_trans"/>
</dbReference>
<dbReference type="SUPFAM" id="SSF53448">
    <property type="entry name" value="Nucleotide-diphospho-sugar transferases"/>
    <property type="match status" value="1"/>
</dbReference>
<evidence type="ECO:0000256" key="3">
    <source>
        <dbReference type="ARBA" id="ARBA00022695"/>
    </source>
</evidence>
<dbReference type="GO" id="GO:0003977">
    <property type="term" value="F:UDP-N-acetylglucosamine diphosphorylase activity"/>
    <property type="evidence" value="ECO:0007669"/>
    <property type="project" value="UniProtKB-EC"/>
</dbReference>
<dbReference type="Proteomes" id="UP000184139">
    <property type="component" value="Unassembled WGS sequence"/>
</dbReference>
<dbReference type="RefSeq" id="WP_073377056.1">
    <property type="nucleotide sequence ID" value="NZ_FQXS01000017.1"/>
</dbReference>
<dbReference type="AlphaFoldDB" id="A0A1M5X640"/>
<evidence type="ECO:0000256" key="7">
    <source>
        <dbReference type="ARBA" id="ARBA00049628"/>
    </source>
</evidence>
<dbReference type="OrthoDB" id="9775031at2"/>
<keyword evidence="4" id="KW-0012">Acyltransferase</keyword>
<feature type="domain" description="Nucleotidyl transferase" evidence="8">
    <location>
        <begin position="9"/>
        <end position="219"/>
    </location>
</feature>
<dbReference type="Gene3D" id="2.160.10.10">
    <property type="entry name" value="Hexapeptide repeat proteins"/>
    <property type="match status" value="1"/>
</dbReference>
<evidence type="ECO:0000256" key="5">
    <source>
        <dbReference type="ARBA" id="ARBA00048247"/>
    </source>
</evidence>
<dbReference type="Pfam" id="PF00483">
    <property type="entry name" value="NTP_transferase"/>
    <property type="match status" value="1"/>
</dbReference>
<dbReference type="EMBL" id="FQXS01000017">
    <property type="protein sequence ID" value="SHH95246.1"/>
    <property type="molecule type" value="Genomic_DNA"/>
</dbReference>
<evidence type="ECO:0000256" key="4">
    <source>
        <dbReference type="ARBA" id="ARBA00023315"/>
    </source>
</evidence>
<comment type="subcellular location">
    <subcellularLocation>
        <location evidence="1">Cytoplasm</location>
    </subcellularLocation>
</comment>
<accession>A0A1M5X640</accession>
<evidence type="ECO:0000259" key="8">
    <source>
        <dbReference type="Pfam" id="PF00483"/>
    </source>
</evidence>
<evidence type="ECO:0000256" key="6">
    <source>
        <dbReference type="ARBA" id="ARBA00048493"/>
    </source>
</evidence>
<evidence type="ECO:0000256" key="2">
    <source>
        <dbReference type="ARBA" id="ARBA00022679"/>
    </source>
</evidence>
<keyword evidence="3" id="KW-0548">Nucleotidyltransferase</keyword>
<name>A0A1M5X640_9BACT</name>
<dbReference type="STRING" id="1121409.SAMN02745124_02801"/>
<dbReference type="PANTHER" id="PTHR43584">
    <property type="entry name" value="NUCLEOTIDYL TRANSFERASE"/>
    <property type="match status" value="1"/>
</dbReference>
<comment type="catalytic activity">
    <reaction evidence="5">
        <text>alpha-D-glucosamine 1-phosphate + acetyl-CoA = N-acetyl-alpha-D-glucosamine 1-phosphate + CoA + H(+)</text>
        <dbReference type="Rhea" id="RHEA:13725"/>
        <dbReference type="ChEBI" id="CHEBI:15378"/>
        <dbReference type="ChEBI" id="CHEBI:57287"/>
        <dbReference type="ChEBI" id="CHEBI:57288"/>
        <dbReference type="ChEBI" id="CHEBI:57776"/>
        <dbReference type="ChEBI" id="CHEBI:58516"/>
        <dbReference type="EC" id="2.3.1.157"/>
    </reaction>
</comment>
<dbReference type="PANTHER" id="PTHR43584:SF3">
    <property type="entry name" value="BIFUNCTIONAL PROTEIN GLMU"/>
    <property type="match status" value="1"/>
</dbReference>
<gene>
    <name evidence="9" type="ORF">SAMN02745124_02801</name>
</gene>
<protein>
    <submittedName>
        <fullName evidence="9">UDP-N-acetylglucosamine pyrophosphorylase</fullName>
    </submittedName>
</protein>
<comment type="function">
    <text evidence="7">Catalyzes the last two sequential reactions in the de novo biosynthetic pathway for UDP-N-acetylglucosamine (UDP-GlcNAc). The C-terminal domain catalyzes the transfer of acetyl group from acetyl coenzyme A to glucosamine-1-phosphate (GlcN-1-P) to produce N-acetylglucosamine-1-phosphate (GlcNAc-1-P), which is converted into UDP-GlcNAc by the transfer of uridine 5-monophosphate (from uridine 5-triphosphate), a reaction catalyzed by the N-terminal domain.</text>
</comment>
<reference evidence="9 10" key="1">
    <citation type="submission" date="2016-11" db="EMBL/GenBank/DDBJ databases">
        <authorList>
            <person name="Jaros S."/>
            <person name="Januszkiewicz K."/>
            <person name="Wedrychowicz H."/>
        </authorList>
    </citation>
    <scope>NUCLEOTIDE SEQUENCE [LARGE SCALE GENOMIC DNA]</scope>
    <source>
        <strain evidence="9 10">DSM 9705</strain>
    </source>
</reference>
<comment type="catalytic activity">
    <reaction evidence="6">
        <text>N-acetyl-alpha-D-glucosamine 1-phosphate + UTP + H(+) = UDP-N-acetyl-alpha-D-glucosamine + diphosphate</text>
        <dbReference type="Rhea" id="RHEA:13509"/>
        <dbReference type="ChEBI" id="CHEBI:15378"/>
        <dbReference type="ChEBI" id="CHEBI:33019"/>
        <dbReference type="ChEBI" id="CHEBI:46398"/>
        <dbReference type="ChEBI" id="CHEBI:57705"/>
        <dbReference type="ChEBI" id="CHEBI:57776"/>
        <dbReference type="EC" id="2.7.7.23"/>
    </reaction>
</comment>
<dbReference type="InterPro" id="IPR050065">
    <property type="entry name" value="GlmU-like"/>
</dbReference>
<dbReference type="InterPro" id="IPR005835">
    <property type="entry name" value="NTP_transferase_dom"/>
</dbReference>
<evidence type="ECO:0000313" key="9">
    <source>
        <dbReference type="EMBL" id="SHH95246.1"/>
    </source>
</evidence>
<sequence length="344" mass="36558">MTTASPLAAIVLAAGKGTRMKSPRAKVLHEVFFRPMLHHVLDAIGPLHPEPTIVIVGHQREQVERAVASYPVVCAPQLEQLGTGHAVLCAETFLSGFVGTVLIVCGDSPLLLTNHLEEMLAHHRAAGGPLTIMTTRLSEPTNYGRIISDGSGRVTAIVEEKDATAEQRLITEINAGLYCVESSLLFSALRRVTSDNSQQERYLTDIVAIAVADGINVTKYEHPHPAHVLGVNSRVELAQAHREIGRRRNTELLAAGVTMHDPGSVTVAPTAIVGADCLLTERLTVCGQTSLGDGCLIEPGVYLENADIGAGSRIGAGSVLRDCAIAPGTEVAPLQYISGRGNKR</sequence>
<dbReference type="InterPro" id="IPR001451">
    <property type="entry name" value="Hexapep"/>
</dbReference>
<evidence type="ECO:0000256" key="1">
    <source>
        <dbReference type="ARBA" id="ARBA00004496"/>
    </source>
</evidence>
<keyword evidence="2" id="KW-0808">Transferase</keyword>
<organism evidence="9 10">
    <name type="scientific">Desulfofustis glycolicus DSM 9705</name>
    <dbReference type="NCBI Taxonomy" id="1121409"/>
    <lineage>
        <taxon>Bacteria</taxon>
        <taxon>Pseudomonadati</taxon>
        <taxon>Thermodesulfobacteriota</taxon>
        <taxon>Desulfobulbia</taxon>
        <taxon>Desulfobulbales</taxon>
        <taxon>Desulfocapsaceae</taxon>
        <taxon>Desulfofustis</taxon>
    </lineage>
</organism>
<proteinExistence type="predicted"/>
<dbReference type="Gene3D" id="3.90.550.10">
    <property type="entry name" value="Spore Coat Polysaccharide Biosynthesis Protein SpsA, Chain A"/>
    <property type="match status" value="1"/>
</dbReference>
<dbReference type="GO" id="GO:0005737">
    <property type="term" value="C:cytoplasm"/>
    <property type="evidence" value="ECO:0007669"/>
    <property type="project" value="UniProtKB-SubCell"/>
</dbReference>